<dbReference type="GO" id="GO:0004329">
    <property type="term" value="F:formate-tetrahydrofolate ligase activity"/>
    <property type="evidence" value="ECO:0007669"/>
    <property type="project" value="UniProtKB-EC"/>
</dbReference>
<keyword evidence="19" id="KW-0511">Multifunctional enzyme</keyword>
<evidence type="ECO:0000256" key="6">
    <source>
        <dbReference type="ARBA" id="ARBA00012295"/>
    </source>
</evidence>
<dbReference type="Proteomes" id="UP001174997">
    <property type="component" value="Unassembled WGS sequence"/>
</dbReference>
<dbReference type="InterPro" id="IPR020630">
    <property type="entry name" value="THF_DH/CycHdrlase_cat_dom"/>
</dbReference>
<evidence type="ECO:0000256" key="1">
    <source>
        <dbReference type="ARBA" id="ARBA00004496"/>
    </source>
</evidence>
<protein>
    <recommendedName>
        <fullName evidence="9">C-1-tetrahydrofolate synthase, cytoplasmic</fullName>
        <ecNumber evidence="8">1.5.1.5</ecNumber>
        <ecNumber evidence="7">3.5.4.9</ecNumber>
        <ecNumber evidence="6">6.3.4.3</ecNumber>
    </recommendedName>
</protein>
<dbReference type="Gene3D" id="3.40.50.10860">
    <property type="entry name" value="Leucine Dehydrogenase, chain A, domain 1"/>
    <property type="match status" value="1"/>
</dbReference>
<keyword evidence="10" id="KW-0963">Cytoplasm</keyword>
<evidence type="ECO:0000313" key="25">
    <source>
        <dbReference type="Proteomes" id="UP001174997"/>
    </source>
</evidence>
<comment type="pathway">
    <text evidence="2">One-carbon metabolism; tetrahydrofolate interconversion.</text>
</comment>
<keyword evidence="15" id="KW-0378">Hydrolase</keyword>
<feature type="region of interest" description="Disordered" evidence="21">
    <location>
        <begin position="1"/>
        <end position="29"/>
    </location>
</feature>
<dbReference type="FunFam" id="3.40.50.300:FF:000245">
    <property type="entry name" value="C-1-tetrahydrofolate synthase, cytoplasmic"/>
    <property type="match status" value="1"/>
</dbReference>
<evidence type="ECO:0000256" key="20">
    <source>
        <dbReference type="ARBA" id="ARBA00049033"/>
    </source>
</evidence>
<keyword evidence="16" id="KW-0067">ATP-binding</keyword>
<dbReference type="FunFam" id="3.30.1510.10:FF:000002">
    <property type="entry name" value="C-1-tetrahydrofolate synthase, cytoplasmic"/>
    <property type="match status" value="1"/>
</dbReference>
<dbReference type="PRINTS" id="PR00085">
    <property type="entry name" value="THFDHDRGNASE"/>
</dbReference>
<dbReference type="InterPro" id="IPR027417">
    <property type="entry name" value="P-loop_NTPase"/>
</dbReference>
<dbReference type="GO" id="GO:0006555">
    <property type="term" value="P:methionine metabolic process"/>
    <property type="evidence" value="ECO:0007669"/>
    <property type="project" value="UniProtKB-ARBA"/>
</dbReference>
<keyword evidence="11" id="KW-0554">One-carbon metabolism</keyword>
<evidence type="ECO:0000256" key="17">
    <source>
        <dbReference type="ARBA" id="ARBA00022857"/>
    </source>
</evidence>
<dbReference type="CDD" id="cd01080">
    <property type="entry name" value="NAD_bind_m-THF_DH_Cyclohyd"/>
    <property type="match status" value="1"/>
</dbReference>
<dbReference type="HAMAP" id="MF_01576">
    <property type="entry name" value="THF_DHG_CYH"/>
    <property type="match status" value="1"/>
</dbReference>
<dbReference type="GO" id="GO:0005829">
    <property type="term" value="C:cytosol"/>
    <property type="evidence" value="ECO:0007669"/>
    <property type="project" value="TreeGrafter"/>
</dbReference>
<dbReference type="PROSITE" id="PS00721">
    <property type="entry name" value="FTHFS_1"/>
    <property type="match status" value="1"/>
</dbReference>
<dbReference type="EC" id="6.3.4.3" evidence="6"/>
<dbReference type="FunFam" id="3.40.50.10860:FF:000005">
    <property type="entry name" value="C-1-tetrahydrofolate synthase, cytoplasmic, putative"/>
    <property type="match status" value="1"/>
</dbReference>
<keyword evidence="14" id="KW-0658">Purine biosynthesis</keyword>
<keyword evidence="18" id="KW-0560">Oxidoreductase</keyword>
<sequence>MTLSRLAQRVPTPVLTGSSSCSSSTNKARQRLISSRLRIESVDGHKLLSTYMPEFRRCSSAQPDDRHSAAPRSAPRQSQSQSPSAVNVKVTHAQRLRLTSRNHTTALLHSASAQPTSYLAHRAFSSSSAAMVAQKIDGTAVAKRVREQLKAEIAEKKEINPRFVPCLKIIQVGDRSDSSTYVRMKLKAAEECGISCELIKFDESATEAEIVARVHALNNDPTVHGILVQLPLPSHVSEYAVTSAVLSEKDVDGFGTHNIGELAKRGGHPYFVPCTPKGVMVLLEEAGVDLKGKNAVVVGRSDIVGSPVSYLLKNADATVTVCHSRTKDLDQHLKNADVVVVAIGKAGFIRGEQLKEGAVVIDVGTNYIPDATKKSGQRLVGDVDFESASQVASHITPVPGGVGPMTVAMLLHNVVASATQWFDAEKQRKIVPLSLALKEPVPSDIAISRAQTPKHVTQIAKEIGISNSELEPYGAYKAKVDLTLLKRLDHRRNGRYVVVTGITPTPLGEGKSTTTMGLAQALGAHVGRLTFANVRQPSQGPTFGIKGGAAGGGYSQVIPMDEFNMHLTGDIHAITAANNLLAAAIDTRMFHESTQKDSALFRRLVPVKNGKRTFSPVMFRRLKKLGIDKTNPDDLTEEEISKFARLDIDPETITWRRVLDVNDRHLRGITIGTAATEKGHSRQTGFDISVASECMAILALSTDLADMRERLGRMVVASSRGGDPVTADDLGAGGALTALMKDAIKPNLMQSLEGTPVFVHAGPFANISIGNSSILADKMALKLAGTEPDEDHSTKAGYVVTEAGFDFTMGGERFFNIKCRTSGLVPDVVVVVATIRALKVHGGGPPISPGAPLNPVYKEENVEILRAGCVNLAKHIANAKSYGVPVVVAINKFSTDTPAEVEVVREEAIKAGAEDAVLANHWAEGGKGAIDLAHAVIAASEKPKDFKLLYGLDGTVQERIEKIAREMYGAAEVEFTELAQKKVETYTRQGFGNLPICIAKTQYSISHDPELKGAPTGFTVPIRDVRMAAGAGYLYALAADIQTIPGLPTAPGYLNVDVDLETGEIDGLF</sequence>
<evidence type="ECO:0000256" key="4">
    <source>
        <dbReference type="ARBA" id="ARBA00006985"/>
    </source>
</evidence>
<dbReference type="PANTHER" id="PTHR48099:SF5">
    <property type="entry name" value="C-1-TETRAHYDROFOLATE SYNTHASE, CYTOPLASMIC"/>
    <property type="match status" value="1"/>
</dbReference>
<evidence type="ECO:0000256" key="11">
    <source>
        <dbReference type="ARBA" id="ARBA00022563"/>
    </source>
</evidence>
<feature type="domain" description="Tetrahydrofolate dehydrogenase/cyclohydrolase NAD(P)-binding" evidence="23">
    <location>
        <begin position="273"/>
        <end position="419"/>
    </location>
</feature>
<dbReference type="InterPro" id="IPR020867">
    <property type="entry name" value="THF_DH/CycHdrlase_CS"/>
</dbReference>
<evidence type="ECO:0000256" key="5">
    <source>
        <dbReference type="ARBA" id="ARBA00011738"/>
    </source>
</evidence>
<evidence type="ECO:0000256" key="12">
    <source>
        <dbReference type="ARBA" id="ARBA00022598"/>
    </source>
</evidence>
<dbReference type="FunFam" id="3.40.50.720:FF:000006">
    <property type="entry name" value="Bifunctional protein FolD"/>
    <property type="match status" value="1"/>
</dbReference>
<dbReference type="FunFam" id="3.40.50.300:FF:001123">
    <property type="entry name" value="C-1-tetrahydrofolate synthase, cytoplasmic isoform X2"/>
    <property type="match status" value="1"/>
</dbReference>
<reference evidence="24" key="1">
    <citation type="submission" date="2023-06" db="EMBL/GenBank/DDBJ databases">
        <title>Genome-scale phylogeny and comparative genomics of the fungal order Sordariales.</title>
        <authorList>
            <consortium name="Lawrence Berkeley National Laboratory"/>
            <person name="Hensen N."/>
            <person name="Bonometti L."/>
            <person name="Westerberg I."/>
            <person name="Brannstrom I.O."/>
            <person name="Guillou S."/>
            <person name="Cros-Aarteil S."/>
            <person name="Calhoun S."/>
            <person name="Haridas S."/>
            <person name="Kuo A."/>
            <person name="Mondo S."/>
            <person name="Pangilinan J."/>
            <person name="Riley R."/>
            <person name="Labutti K."/>
            <person name="Andreopoulos B."/>
            <person name="Lipzen A."/>
            <person name="Chen C."/>
            <person name="Yanf M."/>
            <person name="Daum C."/>
            <person name="Ng V."/>
            <person name="Clum A."/>
            <person name="Steindorff A."/>
            <person name="Ohm R."/>
            <person name="Martin F."/>
            <person name="Silar P."/>
            <person name="Natvig D."/>
            <person name="Lalanne C."/>
            <person name="Gautier V."/>
            <person name="Ament-Velasquez S.L."/>
            <person name="Kruys A."/>
            <person name="Hutchinson M.I."/>
            <person name="Powell A.J."/>
            <person name="Barry K."/>
            <person name="Miller A.N."/>
            <person name="Grigoriev I.V."/>
            <person name="Debuchy R."/>
            <person name="Gladieux P."/>
            <person name="Thoren M.H."/>
            <person name="Johannesson H."/>
        </authorList>
    </citation>
    <scope>NUCLEOTIDE SEQUENCE</scope>
    <source>
        <strain evidence="24">CBS 307.81</strain>
    </source>
</reference>
<dbReference type="GO" id="GO:0046655">
    <property type="term" value="P:folic acid metabolic process"/>
    <property type="evidence" value="ECO:0007669"/>
    <property type="project" value="UniProtKB-ARBA"/>
</dbReference>
<dbReference type="PROSITE" id="PS00767">
    <property type="entry name" value="THF_DHG_CYH_2"/>
    <property type="match status" value="1"/>
</dbReference>
<comment type="similarity">
    <text evidence="3">In the N-terminal section; belongs to the tetrahydrofolate dehydrogenase/cyclohydrolase family.</text>
</comment>
<dbReference type="Gene3D" id="3.40.50.300">
    <property type="entry name" value="P-loop containing nucleotide triphosphate hydrolases"/>
    <property type="match status" value="2"/>
</dbReference>
<dbReference type="CDD" id="cd00477">
    <property type="entry name" value="FTHFS"/>
    <property type="match status" value="1"/>
</dbReference>
<dbReference type="FunFam" id="1.10.8.770:FF:000001">
    <property type="entry name" value="Methylenetetrahydrofolate dehydrogenase (NADP+ dependent) 1 like"/>
    <property type="match status" value="1"/>
</dbReference>
<name>A0AA39Z9J3_9PEZI</name>
<dbReference type="InterPro" id="IPR046346">
    <property type="entry name" value="Aminoacid_DH-like_N_sf"/>
</dbReference>
<dbReference type="GO" id="GO:0009257">
    <property type="term" value="P:10-formyltetrahydrofolate biosynthetic process"/>
    <property type="evidence" value="ECO:0007669"/>
    <property type="project" value="UniProtKB-ARBA"/>
</dbReference>
<dbReference type="InterPro" id="IPR036291">
    <property type="entry name" value="NAD(P)-bd_dom_sf"/>
</dbReference>
<evidence type="ECO:0000256" key="19">
    <source>
        <dbReference type="ARBA" id="ARBA00023268"/>
    </source>
</evidence>
<keyword evidence="25" id="KW-1185">Reference proteome</keyword>
<evidence type="ECO:0000259" key="23">
    <source>
        <dbReference type="Pfam" id="PF02882"/>
    </source>
</evidence>
<dbReference type="Gene3D" id="3.40.50.720">
    <property type="entry name" value="NAD(P)-binding Rossmann-like Domain"/>
    <property type="match status" value="1"/>
</dbReference>
<comment type="subunit">
    <text evidence="5">Homodimer.</text>
</comment>
<dbReference type="HAMAP" id="MF_01543">
    <property type="entry name" value="FTHFS"/>
    <property type="match status" value="1"/>
</dbReference>
<feature type="domain" description="Tetrahydrofolate dehydrogenase/cyclohydrolase catalytic" evidence="22">
    <location>
        <begin position="136"/>
        <end position="252"/>
    </location>
</feature>
<comment type="similarity">
    <text evidence="4">In the C-terminal section; belongs to the formate--tetrahydrofolate ligase family.</text>
</comment>
<dbReference type="SUPFAM" id="SSF53223">
    <property type="entry name" value="Aminoacid dehydrogenase-like, N-terminal domain"/>
    <property type="match status" value="1"/>
</dbReference>
<evidence type="ECO:0000256" key="15">
    <source>
        <dbReference type="ARBA" id="ARBA00022801"/>
    </source>
</evidence>
<dbReference type="EMBL" id="JAULSY010000089">
    <property type="protein sequence ID" value="KAK0666359.1"/>
    <property type="molecule type" value="Genomic_DNA"/>
</dbReference>
<evidence type="ECO:0000256" key="10">
    <source>
        <dbReference type="ARBA" id="ARBA00022490"/>
    </source>
</evidence>
<gene>
    <name evidence="24" type="ORF">QBC41DRAFT_256272</name>
</gene>
<evidence type="ECO:0000256" key="14">
    <source>
        <dbReference type="ARBA" id="ARBA00022755"/>
    </source>
</evidence>
<dbReference type="InterPro" id="IPR020628">
    <property type="entry name" value="Formate_THF_ligase_CS"/>
</dbReference>
<evidence type="ECO:0000256" key="13">
    <source>
        <dbReference type="ARBA" id="ARBA00022741"/>
    </source>
</evidence>
<dbReference type="EC" id="3.5.4.9" evidence="7"/>
<dbReference type="PROSITE" id="PS00766">
    <property type="entry name" value="THF_DHG_CYH_1"/>
    <property type="match status" value="1"/>
</dbReference>
<dbReference type="SUPFAM" id="SSF52540">
    <property type="entry name" value="P-loop containing nucleoside triphosphate hydrolases"/>
    <property type="match status" value="1"/>
</dbReference>
<accession>A0AA39Z9J3</accession>
<dbReference type="GO" id="GO:0006164">
    <property type="term" value="P:purine nucleotide biosynthetic process"/>
    <property type="evidence" value="ECO:0007669"/>
    <property type="project" value="UniProtKB-KW"/>
</dbReference>
<comment type="subcellular location">
    <subcellularLocation>
        <location evidence="1">Cytoplasm</location>
    </subcellularLocation>
</comment>
<keyword evidence="12" id="KW-0436">Ligase</keyword>
<dbReference type="Pfam" id="PF01268">
    <property type="entry name" value="FTHFS"/>
    <property type="match status" value="1"/>
</dbReference>
<evidence type="ECO:0000256" key="3">
    <source>
        <dbReference type="ARBA" id="ARBA00005559"/>
    </source>
</evidence>
<comment type="catalytic activity">
    <reaction evidence="20">
        <text>(6S)-5,6,7,8-tetrahydrofolate + formate + ATP = (6R)-10-formyltetrahydrofolate + ADP + phosphate</text>
        <dbReference type="Rhea" id="RHEA:20221"/>
        <dbReference type="ChEBI" id="CHEBI:15740"/>
        <dbReference type="ChEBI" id="CHEBI:30616"/>
        <dbReference type="ChEBI" id="CHEBI:43474"/>
        <dbReference type="ChEBI" id="CHEBI:57453"/>
        <dbReference type="ChEBI" id="CHEBI:195366"/>
        <dbReference type="ChEBI" id="CHEBI:456216"/>
        <dbReference type="EC" id="6.3.4.3"/>
    </reaction>
</comment>
<dbReference type="AlphaFoldDB" id="A0AA39Z9J3"/>
<dbReference type="PROSITE" id="PS00722">
    <property type="entry name" value="FTHFS_2"/>
    <property type="match status" value="1"/>
</dbReference>
<dbReference type="PANTHER" id="PTHR48099">
    <property type="entry name" value="C-1-TETRAHYDROFOLATE SYNTHASE, CYTOPLASMIC-RELATED"/>
    <property type="match status" value="1"/>
</dbReference>
<dbReference type="PROSITE" id="PS51257">
    <property type="entry name" value="PROKAR_LIPOPROTEIN"/>
    <property type="match status" value="1"/>
</dbReference>
<feature type="region of interest" description="Disordered" evidence="21">
    <location>
        <begin position="58"/>
        <end position="90"/>
    </location>
</feature>
<dbReference type="GO" id="GO:0035999">
    <property type="term" value="P:tetrahydrofolate interconversion"/>
    <property type="evidence" value="ECO:0007669"/>
    <property type="project" value="UniProtKB-ARBA"/>
</dbReference>
<dbReference type="InterPro" id="IPR020631">
    <property type="entry name" value="THF_DH/CycHdrlase_NAD-bd_dom"/>
</dbReference>
<dbReference type="Pfam" id="PF00763">
    <property type="entry name" value="THF_DHG_CYH"/>
    <property type="match status" value="1"/>
</dbReference>
<comment type="caution">
    <text evidence="24">The sequence shown here is derived from an EMBL/GenBank/DDBJ whole genome shotgun (WGS) entry which is preliminary data.</text>
</comment>
<dbReference type="Gene3D" id="1.10.8.770">
    <property type="match status" value="1"/>
</dbReference>
<evidence type="ECO:0000256" key="21">
    <source>
        <dbReference type="SAM" id="MobiDB-lite"/>
    </source>
</evidence>
<keyword evidence="17" id="KW-0521">NADP</keyword>
<evidence type="ECO:0000256" key="7">
    <source>
        <dbReference type="ARBA" id="ARBA00012776"/>
    </source>
</evidence>
<dbReference type="Pfam" id="PF02882">
    <property type="entry name" value="THF_DHG_CYH_C"/>
    <property type="match status" value="1"/>
</dbReference>
<dbReference type="GO" id="GO:0004477">
    <property type="term" value="F:methenyltetrahydrofolate cyclohydrolase activity"/>
    <property type="evidence" value="ECO:0007669"/>
    <property type="project" value="UniProtKB-EC"/>
</dbReference>
<feature type="compositionally biased region" description="Low complexity" evidence="21">
    <location>
        <begin position="70"/>
        <end position="85"/>
    </location>
</feature>
<dbReference type="GO" id="GO:0004488">
    <property type="term" value="F:methylenetetrahydrofolate dehydrogenase (NADP+) activity"/>
    <property type="evidence" value="ECO:0007669"/>
    <property type="project" value="UniProtKB-EC"/>
</dbReference>
<evidence type="ECO:0000256" key="18">
    <source>
        <dbReference type="ARBA" id="ARBA00023002"/>
    </source>
</evidence>
<evidence type="ECO:0000259" key="22">
    <source>
        <dbReference type="Pfam" id="PF00763"/>
    </source>
</evidence>
<dbReference type="SUPFAM" id="SSF51735">
    <property type="entry name" value="NAD(P)-binding Rossmann-fold domains"/>
    <property type="match status" value="1"/>
</dbReference>
<organism evidence="24 25">
    <name type="scientific">Cercophora samala</name>
    <dbReference type="NCBI Taxonomy" id="330535"/>
    <lineage>
        <taxon>Eukaryota</taxon>
        <taxon>Fungi</taxon>
        <taxon>Dikarya</taxon>
        <taxon>Ascomycota</taxon>
        <taxon>Pezizomycotina</taxon>
        <taxon>Sordariomycetes</taxon>
        <taxon>Sordariomycetidae</taxon>
        <taxon>Sordariales</taxon>
        <taxon>Lasiosphaeriaceae</taxon>
        <taxon>Cercophora</taxon>
    </lineage>
</organism>
<evidence type="ECO:0000256" key="8">
    <source>
        <dbReference type="ARBA" id="ARBA00012859"/>
    </source>
</evidence>
<dbReference type="InterPro" id="IPR000559">
    <property type="entry name" value="Formate_THF_ligase"/>
</dbReference>
<dbReference type="Gene3D" id="3.10.410.10">
    <property type="entry name" value="Formyltetrahydrofolate synthetase, domain 3"/>
    <property type="match status" value="1"/>
</dbReference>
<keyword evidence="13" id="KW-0547">Nucleotide-binding</keyword>
<evidence type="ECO:0000313" key="24">
    <source>
        <dbReference type="EMBL" id="KAK0666359.1"/>
    </source>
</evidence>
<dbReference type="FunFam" id="3.10.410.10:FF:000001">
    <property type="entry name" value="Putative formate--tetrahydrofolate ligase"/>
    <property type="match status" value="1"/>
</dbReference>
<dbReference type="EC" id="1.5.1.5" evidence="8"/>
<evidence type="ECO:0000256" key="16">
    <source>
        <dbReference type="ARBA" id="ARBA00022840"/>
    </source>
</evidence>
<evidence type="ECO:0000256" key="9">
    <source>
        <dbReference type="ARBA" id="ARBA00017592"/>
    </source>
</evidence>
<proteinExistence type="inferred from homology"/>
<dbReference type="InterPro" id="IPR000672">
    <property type="entry name" value="THF_DH/CycHdrlase"/>
</dbReference>
<evidence type="ECO:0000256" key="2">
    <source>
        <dbReference type="ARBA" id="ARBA00004777"/>
    </source>
</evidence>
<dbReference type="GO" id="GO:0005524">
    <property type="term" value="F:ATP binding"/>
    <property type="evidence" value="ECO:0007669"/>
    <property type="project" value="UniProtKB-KW"/>
</dbReference>